<dbReference type="VEuPathDB" id="VectorBase:MDOMA2_005331"/>
<dbReference type="InterPro" id="IPR042098">
    <property type="entry name" value="TauD-like_sf"/>
</dbReference>
<dbReference type="InterPro" id="IPR003819">
    <property type="entry name" value="TauD/TfdA-like"/>
</dbReference>
<dbReference type="GO" id="GO:0045329">
    <property type="term" value="P:carnitine biosynthetic process"/>
    <property type="evidence" value="ECO:0007669"/>
    <property type="project" value="UniProtKB-UniPathway"/>
</dbReference>
<evidence type="ECO:0000256" key="6">
    <source>
        <dbReference type="ARBA" id="ARBA00016835"/>
    </source>
</evidence>
<dbReference type="InterPro" id="IPR050411">
    <property type="entry name" value="AlphaKG_dependent_hydroxylases"/>
</dbReference>
<evidence type="ECO:0000256" key="4">
    <source>
        <dbReference type="ARBA" id="ARBA00008654"/>
    </source>
</evidence>
<dbReference type="eggNOG" id="KOG3889">
    <property type="taxonomic scope" value="Eukaryota"/>
</dbReference>
<evidence type="ECO:0000256" key="7">
    <source>
        <dbReference type="ARBA" id="ARBA00022723"/>
    </source>
</evidence>
<protein>
    <recommendedName>
        <fullName evidence="6">Trimethyllysine dioxygenase, mitochondrial</fullName>
        <ecNumber evidence="5">1.14.11.8</ecNumber>
    </recommendedName>
    <alternativeName>
        <fullName evidence="13">Epsilon-trimethyllysine 2-oxoglutarate dioxygenase</fullName>
    </alternativeName>
    <alternativeName>
        <fullName evidence="12">TML hydroxylase</fullName>
    </alternativeName>
    <alternativeName>
        <fullName evidence="14">TML-alpha-ketoglutarate dioxygenase</fullName>
    </alternativeName>
</protein>
<dbReference type="SUPFAM" id="SSF51197">
    <property type="entry name" value="Clavaminate synthase-like"/>
    <property type="match status" value="1"/>
</dbReference>
<dbReference type="Pfam" id="PF06155">
    <property type="entry name" value="GBBH-like_N"/>
    <property type="match status" value="1"/>
</dbReference>
<comment type="pathway">
    <text evidence="3">Amine and polyamine biosynthesis; carnitine biosynthesis.</text>
</comment>
<keyword evidence="11" id="KW-0408">Iron</keyword>
<evidence type="ECO:0000256" key="13">
    <source>
        <dbReference type="ARBA" id="ARBA00031778"/>
    </source>
</evidence>
<comment type="catalytic activity">
    <reaction evidence="16">
        <text>N(6),N(6),N(6)-trimethyl-L-lysine + 2-oxoglutarate + O2 = (3S)-3-hydroxy-N(6),N(6),N(6)-trimethyl-L-lysine + succinate + CO2</text>
        <dbReference type="Rhea" id="RHEA:14181"/>
        <dbReference type="ChEBI" id="CHEBI:15379"/>
        <dbReference type="ChEBI" id="CHEBI:16526"/>
        <dbReference type="ChEBI" id="CHEBI:16810"/>
        <dbReference type="ChEBI" id="CHEBI:30031"/>
        <dbReference type="ChEBI" id="CHEBI:58100"/>
        <dbReference type="ChEBI" id="CHEBI:141499"/>
        <dbReference type="EC" id="1.14.11.8"/>
    </reaction>
</comment>
<dbReference type="InterPro" id="IPR012776">
    <property type="entry name" value="Trimethyllysine_dOase"/>
</dbReference>
<dbReference type="GO" id="GO:0050353">
    <property type="term" value="F:trimethyllysine dioxygenase activity"/>
    <property type="evidence" value="ECO:0007669"/>
    <property type="project" value="UniProtKB-EC"/>
</dbReference>
<evidence type="ECO:0000256" key="11">
    <source>
        <dbReference type="ARBA" id="ARBA00023004"/>
    </source>
</evidence>
<comment type="similarity">
    <text evidence="4">Belongs to the gamma-BBH/TMLD family.</text>
</comment>
<dbReference type="RefSeq" id="XP_005187519.2">
    <property type="nucleotide sequence ID" value="XM_005187462.4"/>
</dbReference>
<dbReference type="InterPro" id="IPR010376">
    <property type="entry name" value="GBBH-like_N"/>
</dbReference>
<dbReference type="NCBIfam" id="TIGR02410">
    <property type="entry name" value="carnitine_TMLD"/>
    <property type="match status" value="1"/>
</dbReference>
<gene>
    <name evidence="19" type="primary">101901706</name>
    <name evidence="20" type="synonym">101887240</name>
</gene>
<comment type="cofactor">
    <cofactor evidence="2">
        <name>L-ascorbate</name>
        <dbReference type="ChEBI" id="CHEBI:38290"/>
    </cofactor>
</comment>
<evidence type="ECO:0000256" key="15">
    <source>
        <dbReference type="ARBA" id="ARBA00046008"/>
    </source>
</evidence>
<dbReference type="FunFam" id="3.60.130.10:FF:000020">
    <property type="entry name" value="GG15479"/>
    <property type="match status" value="1"/>
</dbReference>
<organism evidence="19">
    <name type="scientific">Musca domestica</name>
    <name type="common">House fly</name>
    <dbReference type="NCBI Taxonomy" id="7370"/>
    <lineage>
        <taxon>Eukaryota</taxon>
        <taxon>Metazoa</taxon>
        <taxon>Ecdysozoa</taxon>
        <taxon>Arthropoda</taxon>
        <taxon>Hexapoda</taxon>
        <taxon>Insecta</taxon>
        <taxon>Pterygota</taxon>
        <taxon>Neoptera</taxon>
        <taxon>Endopterygota</taxon>
        <taxon>Diptera</taxon>
        <taxon>Brachycera</taxon>
        <taxon>Muscomorpha</taxon>
        <taxon>Muscoidea</taxon>
        <taxon>Muscidae</taxon>
        <taxon>Musca</taxon>
    </lineage>
</organism>
<dbReference type="PANTHER" id="PTHR10696">
    <property type="entry name" value="GAMMA-BUTYROBETAINE HYDROXYLASE-RELATED"/>
    <property type="match status" value="1"/>
</dbReference>
<evidence type="ECO:0000256" key="14">
    <source>
        <dbReference type="ARBA" id="ARBA00032283"/>
    </source>
</evidence>
<evidence type="ECO:0000256" key="3">
    <source>
        <dbReference type="ARBA" id="ARBA00005022"/>
    </source>
</evidence>
<reference evidence="19" key="1">
    <citation type="submission" date="2020-05" db="UniProtKB">
        <authorList>
            <consortium name="EnsemblMetazoa"/>
        </authorList>
    </citation>
    <scope>IDENTIFICATION</scope>
    <source>
        <strain evidence="19">Aabys</strain>
    </source>
</reference>
<evidence type="ECO:0000256" key="2">
    <source>
        <dbReference type="ARBA" id="ARBA00001961"/>
    </source>
</evidence>
<dbReference type="PANTHER" id="PTHR10696:SF51">
    <property type="entry name" value="TRIMETHYLLYSINE DIOXYGENASE, MITOCHONDRIAL"/>
    <property type="match status" value="1"/>
</dbReference>
<dbReference type="CDD" id="cd00250">
    <property type="entry name" value="CAS_like"/>
    <property type="match status" value="1"/>
</dbReference>
<evidence type="ECO:0000256" key="1">
    <source>
        <dbReference type="ARBA" id="ARBA00001954"/>
    </source>
</evidence>
<dbReference type="VEuPathDB" id="VectorBase:MDOA015115"/>
<dbReference type="GO" id="GO:0005506">
    <property type="term" value="F:iron ion binding"/>
    <property type="evidence" value="ECO:0007669"/>
    <property type="project" value="InterPro"/>
</dbReference>
<evidence type="ECO:0000259" key="17">
    <source>
        <dbReference type="Pfam" id="PF02668"/>
    </source>
</evidence>
<evidence type="ECO:0000256" key="16">
    <source>
        <dbReference type="ARBA" id="ARBA00049334"/>
    </source>
</evidence>
<dbReference type="STRING" id="7370.A0A1I8NH67"/>
<evidence type="ECO:0000256" key="5">
    <source>
        <dbReference type="ARBA" id="ARBA00012267"/>
    </source>
</evidence>
<keyword evidence="9" id="KW-0223">Dioxygenase</keyword>
<dbReference type="KEGG" id="mde:101901706"/>
<evidence type="ECO:0000256" key="8">
    <source>
        <dbReference type="ARBA" id="ARBA00022873"/>
    </source>
</evidence>
<dbReference type="VEuPathDB" id="VectorBase:MDOA005858"/>
<proteinExistence type="inferred from homology"/>
<dbReference type="EnsemblMetazoa" id="MDOA005858-RA">
    <property type="protein sequence ID" value="MDOA005858-PA"/>
    <property type="gene ID" value="MDOA005858"/>
</dbReference>
<dbReference type="EC" id="1.14.11.8" evidence="5"/>
<dbReference type="Gene3D" id="3.60.130.10">
    <property type="entry name" value="Clavaminate synthase-like"/>
    <property type="match status" value="1"/>
</dbReference>
<evidence type="ECO:0000313" key="19">
    <source>
        <dbReference type="EnsemblMetazoa" id="MDOA005858-PA"/>
    </source>
</evidence>
<evidence type="ECO:0000313" key="20">
    <source>
        <dbReference type="EnsemblMetazoa" id="MDOA015115-PA"/>
    </source>
</evidence>
<sequence>MLDIKHSQSQEVIKVNYFWLRDHCRCPRCYNVETKQRRYNLLDIPRDIKPENGGVKYLKDDLVLEVTWNDGHVSEYDIDFIFNSQVEKLIKRKSTSTLKTPWNLPIILQNERHSRFRFTDLVSSDAVLRDYIAALVRYGIAFIDDVPANTTMTEMAIRRAFPVMKTFFGEMFTFTDAADHADTAYSKEYLGSHTDNTYFCDAAGVQALHCLQHVHGEGGENFFVDGLHCALELKRRNPKAFELLTRVHLPAEYIEEGQHHIHSAPMIRLDPVTQEIIQLRLNVYDRAVFNTIPQEDMMEFYEAFCEFLEIVQSPDNQWRFKLYPGTVVVFDNWRVYHGRYSYTGSRTMTGCYVQRTDFLSKARVLGIID</sequence>
<comment type="function">
    <text evidence="15">Converts trimethyllysine (TML) into hydroxytrimethyllysine (HTML).</text>
</comment>
<evidence type="ECO:0000256" key="9">
    <source>
        <dbReference type="ARBA" id="ARBA00022964"/>
    </source>
</evidence>
<name>A0A1I8NH67_MUSDO</name>
<feature type="domain" description="TauD/TfdA-like" evidence="17">
    <location>
        <begin position="115"/>
        <end position="352"/>
    </location>
</feature>
<dbReference type="FunFam" id="3.30.2020.30:FF:000002">
    <property type="entry name" value="Putative gamma-butyrobetaine dioxygenase"/>
    <property type="match status" value="1"/>
</dbReference>
<feature type="domain" description="Gamma-butyrobetaine hydroxylase-like N-terminal" evidence="18">
    <location>
        <begin position="10"/>
        <end position="80"/>
    </location>
</feature>
<dbReference type="GO" id="GO:0005739">
    <property type="term" value="C:mitochondrion"/>
    <property type="evidence" value="ECO:0007669"/>
    <property type="project" value="TreeGrafter"/>
</dbReference>
<dbReference type="OrthoDB" id="408743at2759"/>
<accession>A0A1I8NH67</accession>
<evidence type="ECO:0000259" key="18">
    <source>
        <dbReference type="Pfam" id="PF06155"/>
    </source>
</evidence>
<dbReference type="UniPathway" id="UPA00118"/>
<dbReference type="AlphaFoldDB" id="A0A1I8NH67"/>
<evidence type="ECO:0000256" key="12">
    <source>
        <dbReference type="ARBA" id="ARBA00030363"/>
    </source>
</evidence>
<keyword evidence="10" id="KW-0560">Oxidoreductase</keyword>
<keyword evidence="7" id="KW-0479">Metal-binding</keyword>
<dbReference type="InterPro" id="IPR038492">
    <property type="entry name" value="GBBH-like_N_sf"/>
</dbReference>
<dbReference type="EnsemblMetazoa" id="MDOA015115-RA">
    <property type="protein sequence ID" value="MDOA015115-PA"/>
    <property type="gene ID" value="MDOA015115"/>
</dbReference>
<comment type="cofactor">
    <cofactor evidence="1">
        <name>Fe(2+)</name>
        <dbReference type="ChEBI" id="CHEBI:29033"/>
    </cofactor>
</comment>
<dbReference type="Gene3D" id="3.30.2020.30">
    <property type="match status" value="1"/>
</dbReference>
<dbReference type="Pfam" id="PF02668">
    <property type="entry name" value="TauD"/>
    <property type="match status" value="1"/>
</dbReference>
<keyword evidence="8" id="KW-0124">Carnitine biosynthesis</keyword>
<evidence type="ECO:0000256" key="10">
    <source>
        <dbReference type="ARBA" id="ARBA00023002"/>
    </source>
</evidence>